<dbReference type="STRING" id="1423726.FC07_GL001243"/>
<dbReference type="AlphaFoldDB" id="A0A0R1GGH6"/>
<proteinExistence type="predicted"/>
<dbReference type="PATRIC" id="fig|1423726.3.peg.1290"/>
<dbReference type="SUPFAM" id="SSF143011">
    <property type="entry name" value="RelE-like"/>
    <property type="match status" value="1"/>
</dbReference>
<keyword evidence="2" id="KW-1185">Reference proteome</keyword>
<reference evidence="1 2" key="1">
    <citation type="journal article" date="2015" name="Genome Announc.">
        <title>Expanding the biotechnology potential of lactobacilli through comparative genomics of 213 strains and associated genera.</title>
        <authorList>
            <person name="Sun Z."/>
            <person name="Harris H.M."/>
            <person name="McCann A."/>
            <person name="Guo C."/>
            <person name="Argimon S."/>
            <person name="Zhang W."/>
            <person name="Yang X."/>
            <person name="Jeffery I.B."/>
            <person name="Cooney J.C."/>
            <person name="Kagawa T.F."/>
            <person name="Liu W."/>
            <person name="Song Y."/>
            <person name="Salvetti E."/>
            <person name="Wrobel A."/>
            <person name="Rasinkangas P."/>
            <person name="Parkhill J."/>
            <person name="Rea M.C."/>
            <person name="O'Sullivan O."/>
            <person name="Ritari J."/>
            <person name="Douillard F.P."/>
            <person name="Paul Ross R."/>
            <person name="Yang R."/>
            <person name="Briner A.E."/>
            <person name="Felis G.E."/>
            <person name="de Vos W.M."/>
            <person name="Barrangou R."/>
            <person name="Klaenhammer T.R."/>
            <person name="Caufield P.W."/>
            <person name="Cui Y."/>
            <person name="Zhang H."/>
            <person name="O'Toole P.W."/>
        </authorList>
    </citation>
    <scope>NUCLEOTIDE SEQUENCE [LARGE SCALE GENOMIC DNA]</scope>
    <source>
        <strain evidence="1 2">DSM 20003</strain>
    </source>
</reference>
<gene>
    <name evidence="1" type="ORF">FC07_GL001243</name>
</gene>
<evidence type="ECO:0000313" key="1">
    <source>
        <dbReference type="EMBL" id="KRK33318.1"/>
    </source>
</evidence>
<evidence type="ECO:0008006" key="3">
    <source>
        <dbReference type="Google" id="ProtNLM"/>
    </source>
</evidence>
<sequence length="107" mass="12205">MTQTDYELQYFKSAAQDYRHLDGAQKVFVDKGLARIKKLGMLCGEPLSGPLAGYHKLKNRKMGLRIIFGATENKIQIINIVAIGKREDKKVYNQATERLKHPKTELD</sequence>
<organism evidence="1 2">
    <name type="scientific">Loigolactobacillus bifermentans DSM 20003</name>
    <dbReference type="NCBI Taxonomy" id="1423726"/>
    <lineage>
        <taxon>Bacteria</taxon>
        <taxon>Bacillati</taxon>
        <taxon>Bacillota</taxon>
        <taxon>Bacilli</taxon>
        <taxon>Lactobacillales</taxon>
        <taxon>Lactobacillaceae</taxon>
        <taxon>Loigolactobacillus</taxon>
    </lineage>
</organism>
<dbReference type="RefSeq" id="WP_057905413.1">
    <property type="nucleotide sequence ID" value="NZ_AZDA01000117.1"/>
</dbReference>
<dbReference type="OrthoDB" id="2167761at2"/>
<dbReference type="InterPro" id="IPR035093">
    <property type="entry name" value="RelE/ParE_toxin_dom_sf"/>
</dbReference>
<protein>
    <recommendedName>
        <fullName evidence="3">Addiction module toxin RelE</fullName>
    </recommendedName>
</protein>
<dbReference type="EMBL" id="AZDA01000117">
    <property type="protein sequence ID" value="KRK33318.1"/>
    <property type="molecule type" value="Genomic_DNA"/>
</dbReference>
<evidence type="ECO:0000313" key="2">
    <source>
        <dbReference type="Proteomes" id="UP000051461"/>
    </source>
</evidence>
<comment type="caution">
    <text evidence="1">The sequence shown here is derived from an EMBL/GenBank/DDBJ whole genome shotgun (WGS) entry which is preliminary data.</text>
</comment>
<name>A0A0R1GGH6_9LACO</name>
<dbReference type="Gene3D" id="3.30.2310.20">
    <property type="entry name" value="RelE-like"/>
    <property type="match status" value="1"/>
</dbReference>
<dbReference type="Proteomes" id="UP000051461">
    <property type="component" value="Unassembled WGS sequence"/>
</dbReference>
<accession>A0A0R1GGH6</accession>